<evidence type="ECO:0000256" key="6">
    <source>
        <dbReference type="ARBA" id="ARBA00022777"/>
    </source>
</evidence>
<dbReference type="Gene3D" id="3.30.565.10">
    <property type="entry name" value="Histidine kinase-like ATPase, C-terminal domain"/>
    <property type="match status" value="1"/>
</dbReference>
<sequence length="482" mass="51715">MRLPVLEESRGHAFAAWRGAVVAMLGCVFVAVSTVGAVRVIRSGDPETTLFVATALVLVCAYGTAAIILLVPRSSTLAGAVCLAVAVVWLARGTGPLRGTPGVDMSAVAHPLIWSLLVVLLVVQRRTRPLTRADHALLAVNLATLPLLVLDSRIARPAPTDPCLVCLPAPDWTVEPYLPLAARLAVVVVAVWLAIRLIVRWRQRVWRIVALPGLLLCLQVAAAAVLGPLVMPPEPVWLVGNALGVILQILLPPLVVLSTARGWHADVEHWEHRYTQEAEHGRRRARIEIERDLHDGAQLRLINATLLLQMARNALAGAGPDAEAHLDTAASELTLAISELRLLSRGLRPPALTRRNLREALTTLAANIPVTVRIEGHPGTVSRPVAEVVYFTVAEALANAIRHGAASTVVIRMRKSDDCLHLEIRDNGTGTAQILTGSGGLGHLGRRAEELGGRFSVDSRPGAGTTLRVVIPCELSLQTTRR</sequence>
<feature type="domain" description="Signal transduction histidine kinase subgroup 3 dimerisation and phosphoacceptor" evidence="11">
    <location>
        <begin position="286"/>
        <end position="352"/>
    </location>
</feature>
<evidence type="ECO:0000256" key="9">
    <source>
        <dbReference type="SAM" id="Phobius"/>
    </source>
</evidence>
<dbReference type="CDD" id="cd16917">
    <property type="entry name" value="HATPase_UhpB-NarQ-NarX-like"/>
    <property type="match status" value="1"/>
</dbReference>
<keyword evidence="9" id="KW-0812">Transmembrane</keyword>
<feature type="transmembrane region" description="Helical" evidence="9">
    <location>
        <begin position="77"/>
        <end position="95"/>
    </location>
</feature>
<evidence type="ECO:0000313" key="13">
    <source>
        <dbReference type="Proteomes" id="UP001519863"/>
    </source>
</evidence>
<evidence type="ECO:0000256" key="8">
    <source>
        <dbReference type="ARBA" id="ARBA00023012"/>
    </source>
</evidence>
<feature type="transmembrane region" description="Helical" evidence="9">
    <location>
        <begin position="50"/>
        <end position="70"/>
    </location>
</feature>
<feature type="transmembrane region" description="Helical" evidence="9">
    <location>
        <begin position="180"/>
        <end position="199"/>
    </location>
</feature>
<dbReference type="Pfam" id="PF07730">
    <property type="entry name" value="HisKA_3"/>
    <property type="match status" value="1"/>
</dbReference>
<organism evidence="12 13">
    <name type="scientific">Actinoplanes hulinensis</name>
    <dbReference type="NCBI Taxonomy" id="1144547"/>
    <lineage>
        <taxon>Bacteria</taxon>
        <taxon>Bacillati</taxon>
        <taxon>Actinomycetota</taxon>
        <taxon>Actinomycetes</taxon>
        <taxon>Micromonosporales</taxon>
        <taxon>Micromonosporaceae</taxon>
        <taxon>Actinoplanes</taxon>
    </lineage>
</organism>
<dbReference type="PANTHER" id="PTHR24421">
    <property type="entry name" value="NITRATE/NITRITE SENSOR PROTEIN NARX-RELATED"/>
    <property type="match status" value="1"/>
</dbReference>
<feature type="domain" description="Histidine kinase/HSP90-like ATPase" evidence="10">
    <location>
        <begin position="391"/>
        <end position="473"/>
    </location>
</feature>
<keyword evidence="6" id="KW-0418">Kinase</keyword>
<evidence type="ECO:0000256" key="2">
    <source>
        <dbReference type="ARBA" id="ARBA00012438"/>
    </source>
</evidence>
<gene>
    <name evidence="12" type="ORF">KZ829_21920</name>
</gene>
<keyword evidence="5" id="KW-0547">Nucleotide-binding</keyword>
<accession>A0ABS7B6X2</accession>
<evidence type="ECO:0000256" key="5">
    <source>
        <dbReference type="ARBA" id="ARBA00022741"/>
    </source>
</evidence>
<comment type="caution">
    <text evidence="12">The sequence shown here is derived from an EMBL/GenBank/DDBJ whole genome shotgun (WGS) entry which is preliminary data.</text>
</comment>
<dbReference type="Pfam" id="PF02518">
    <property type="entry name" value="HATPase_c"/>
    <property type="match status" value="1"/>
</dbReference>
<dbReference type="InterPro" id="IPR036890">
    <property type="entry name" value="HATPase_C_sf"/>
</dbReference>
<evidence type="ECO:0000256" key="1">
    <source>
        <dbReference type="ARBA" id="ARBA00000085"/>
    </source>
</evidence>
<keyword evidence="9" id="KW-0472">Membrane</keyword>
<comment type="catalytic activity">
    <reaction evidence="1">
        <text>ATP + protein L-histidine = ADP + protein N-phospho-L-histidine.</text>
        <dbReference type="EC" id="2.7.13.3"/>
    </reaction>
</comment>
<protein>
    <recommendedName>
        <fullName evidence="2">histidine kinase</fullName>
        <ecNumber evidence="2">2.7.13.3</ecNumber>
    </recommendedName>
</protein>
<evidence type="ECO:0000256" key="4">
    <source>
        <dbReference type="ARBA" id="ARBA00022679"/>
    </source>
</evidence>
<evidence type="ECO:0000259" key="10">
    <source>
        <dbReference type="Pfam" id="PF02518"/>
    </source>
</evidence>
<dbReference type="InterPro" id="IPR011712">
    <property type="entry name" value="Sig_transdc_His_kin_sub3_dim/P"/>
</dbReference>
<feature type="transmembrane region" description="Helical" evidence="9">
    <location>
        <begin position="107"/>
        <end position="123"/>
    </location>
</feature>
<proteinExistence type="predicted"/>
<keyword evidence="13" id="KW-1185">Reference proteome</keyword>
<dbReference type="RefSeq" id="WP_220145799.1">
    <property type="nucleotide sequence ID" value="NZ_JAHXZI010000011.1"/>
</dbReference>
<evidence type="ECO:0000256" key="7">
    <source>
        <dbReference type="ARBA" id="ARBA00022840"/>
    </source>
</evidence>
<dbReference type="EMBL" id="JAHXZI010000011">
    <property type="protein sequence ID" value="MBW6436401.1"/>
    <property type="molecule type" value="Genomic_DNA"/>
</dbReference>
<dbReference type="InterPro" id="IPR050482">
    <property type="entry name" value="Sensor_HK_TwoCompSys"/>
</dbReference>
<feature type="transmembrane region" description="Helical" evidence="9">
    <location>
        <begin position="208"/>
        <end position="230"/>
    </location>
</feature>
<keyword evidence="9" id="KW-1133">Transmembrane helix</keyword>
<keyword evidence="8" id="KW-0902">Two-component regulatory system</keyword>
<dbReference type="EC" id="2.7.13.3" evidence="2"/>
<dbReference type="PANTHER" id="PTHR24421:SF10">
    <property type="entry name" value="NITRATE_NITRITE SENSOR PROTEIN NARQ"/>
    <property type="match status" value="1"/>
</dbReference>
<dbReference type="InterPro" id="IPR003594">
    <property type="entry name" value="HATPase_dom"/>
</dbReference>
<dbReference type="Proteomes" id="UP001519863">
    <property type="component" value="Unassembled WGS sequence"/>
</dbReference>
<evidence type="ECO:0000256" key="3">
    <source>
        <dbReference type="ARBA" id="ARBA00022553"/>
    </source>
</evidence>
<evidence type="ECO:0000259" key="11">
    <source>
        <dbReference type="Pfam" id="PF07730"/>
    </source>
</evidence>
<feature type="transmembrane region" description="Helical" evidence="9">
    <location>
        <begin position="236"/>
        <end position="257"/>
    </location>
</feature>
<name>A0ABS7B6X2_9ACTN</name>
<reference evidence="12 13" key="1">
    <citation type="journal article" date="2013" name="Antonie Van Leeuwenhoek">
        <title>Actinoplanes hulinensis sp. nov., a novel actinomycete isolated from soybean root (Glycine max (L.) Merr).</title>
        <authorList>
            <person name="Shen Y."/>
            <person name="Liu C."/>
            <person name="Wang X."/>
            <person name="Zhao J."/>
            <person name="Jia F."/>
            <person name="Zhang Y."/>
            <person name="Wang L."/>
            <person name="Yang D."/>
            <person name="Xiang W."/>
        </authorList>
    </citation>
    <scope>NUCLEOTIDE SEQUENCE [LARGE SCALE GENOMIC DNA]</scope>
    <source>
        <strain evidence="12 13">NEAU-M9</strain>
    </source>
</reference>
<feature type="transmembrane region" description="Helical" evidence="9">
    <location>
        <begin position="20"/>
        <end position="38"/>
    </location>
</feature>
<feature type="transmembrane region" description="Helical" evidence="9">
    <location>
        <begin position="135"/>
        <end position="155"/>
    </location>
</feature>
<dbReference type="SUPFAM" id="SSF55874">
    <property type="entry name" value="ATPase domain of HSP90 chaperone/DNA topoisomerase II/histidine kinase"/>
    <property type="match status" value="1"/>
</dbReference>
<evidence type="ECO:0000313" key="12">
    <source>
        <dbReference type="EMBL" id="MBW6436401.1"/>
    </source>
</evidence>
<keyword evidence="3" id="KW-0597">Phosphoprotein</keyword>
<keyword evidence="4" id="KW-0808">Transferase</keyword>
<keyword evidence="7" id="KW-0067">ATP-binding</keyword>